<protein>
    <submittedName>
        <fullName evidence="1">Uncharacterized protein</fullName>
    </submittedName>
</protein>
<accession>A0A346Y635</accession>
<sequence>MREVTRGPVVDVPDGQGLVIRRREILVDGVPVGAVSAAGQTDGPDGKWRLFAGEGWGAEDVNGNRLWDINHTTQAGAVDALVRHATR</sequence>
<evidence type="ECO:0000313" key="1">
    <source>
        <dbReference type="EMBL" id="AXV09932.1"/>
    </source>
</evidence>
<keyword evidence="1" id="KW-0614">Plasmid</keyword>
<dbReference type="Proteomes" id="UP000264006">
    <property type="component" value="Plasmid pEDY32-46I"/>
</dbReference>
<reference evidence="1 2" key="1">
    <citation type="submission" date="2018-09" db="EMBL/GenBank/DDBJ databases">
        <title>Complete genome sequence of Euzebya sp. DY32-46 isolated from seawater of Pacific Ocean.</title>
        <authorList>
            <person name="Xu L."/>
            <person name="Wu Y.-H."/>
            <person name="Xu X.-W."/>
        </authorList>
    </citation>
    <scope>NUCLEOTIDE SEQUENCE [LARGE SCALE GENOMIC DNA]</scope>
    <source>
        <strain evidence="1 2">DY32-46</strain>
        <plasmid evidence="2">pedy32-46i</plasmid>
    </source>
</reference>
<organism evidence="1 2">
    <name type="scientific">Euzebya pacifica</name>
    <dbReference type="NCBI Taxonomy" id="1608957"/>
    <lineage>
        <taxon>Bacteria</taxon>
        <taxon>Bacillati</taxon>
        <taxon>Actinomycetota</taxon>
        <taxon>Nitriliruptoria</taxon>
        <taxon>Euzebyales</taxon>
    </lineage>
</organism>
<dbReference type="EMBL" id="CP031166">
    <property type="protein sequence ID" value="AXV09932.1"/>
    <property type="molecule type" value="Genomic_DNA"/>
</dbReference>
<proteinExistence type="predicted"/>
<gene>
    <name evidence="1" type="ORF">DVS28_b0162</name>
</gene>
<name>A0A346Y635_9ACTN</name>
<geneLocation type="plasmid" evidence="2">
    <name>pedy32-46i</name>
</geneLocation>
<dbReference type="KEGG" id="euz:DVS28_b0162"/>
<dbReference type="RefSeq" id="WP_114594536.1">
    <property type="nucleotide sequence ID" value="NZ_CP031166.1"/>
</dbReference>
<dbReference type="AlphaFoldDB" id="A0A346Y635"/>
<keyword evidence="2" id="KW-1185">Reference proteome</keyword>
<evidence type="ECO:0000313" key="2">
    <source>
        <dbReference type="Proteomes" id="UP000264006"/>
    </source>
</evidence>